<gene>
    <name evidence="3" type="ORF">ATK86_3748</name>
</gene>
<name>A0A2N3VCP9_9NOCA</name>
<evidence type="ECO:0000313" key="4">
    <source>
        <dbReference type="Proteomes" id="UP000233766"/>
    </source>
</evidence>
<dbReference type="InterPro" id="IPR036162">
    <property type="entry name" value="Resolvase-like_N_sf"/>
</dbReference>
<accession>A0A2N3VCP9</accession>
<dbReference type="SMART" id="SM00857">
    <property type="entry name" value="Resolvase"/>
    <property type="match status" value="1"/>
</dbReference>
<reference evidence="3 4" key="1">
    <citation type="submission" date="2017-12" db="EMBL/GenBank/DDBJ databases">
        <title>Sequencing the genomes of 1000 Actinobacteria strains.</title>
        <authorList>
            <person name="Klenk H.-P."/>
        </authorList>
    </citation>
    <scope>NUCLEOTIDE SEQUENCE [LARGE SCALE GENOMIC DNA]</scope>
    <source>
        <strain evidence="3 4">DSM 44489</strain>
    </source>
</reference>
<dbReference type="AlphaFoldDB" id="A0A2N3VCP9"/>
<dbReference type="InterPro" id="IPR011109">
    <property type="entry name" value="DNA_bind_recombinase_dom"/>
</dbReference>
<dbReference type="InterPro" id="IPR025827">
    <property type="entry name" value="Zn_ribbon_recom_dom"/>
</dbReference>
<dbReference type="PANTHER" id="PTHR30461">
    <property type="entry name" value="DNA-INVERTASE FROM LAMBDOID PROPHAGE"/>
    <property type="match status" value="1"/>
</dbReference>
<dbReference type="Gene3D" id="3.40.50.1390">
    <property type="entry name" value="Resolvase, N-terminal catalytic domain"/>
    <property type="match status" value="1"/>
</dbReference>
<dbReference type="SUPFAM" id="SSF53041">
    <property type="entry name" value="Resolvase-like"/>
    <property type="match status" value="1"/>
</dbReference>
<dbReference type="Pfam" id="PF07508">
    <property type="entry name" value="Recombinase"/>
    <property type="match status" value="1"/>
</dbReference>
<dbReference type="OrthoDB" id="4500247at2"/>
<dbReference type="EMBL" id="PJMW01000002">
    <property type="protein sequence ID" value="PKV79356.1"/>
    <property type="molecule type" value="Genomic_DNA"/>
</dbReference>
<dbReference type="InterPro" id="IPR006119">
    <property type="entry name" value="Resolv_N"/>
</dbReference>
<dbReference type="Gene3D" id="3.90.1750.20">
    <property type="entry name" value="Putative Large Serine Recombinase, Chain B, Domain 2"/>
    <property type="match status" value="1"/>
</dbReference>
<evidence type="ECO:0000256" key="1">
    <source>
        <dbReference type="SAM" id="MobiDB-lite"/>
    </source>
</evidence>
<feature type="region of interest" description="Disordered" evidence="1">
    <location>
        <begin position="504"/>
        <end position="546"/>
    </location>
</feature>
<sequence length="546" mass="59178">MAKPQVAAGNGLVLDIYARVSRVGDERQRSTGGQVDDCTVRVQDLDAAVGEVHVDDGRSAWNPNVKRPKWDRLMARLEGGETGGVVVFDMARFSRRPIEGERLIVAAERGLVVLDSEGEYDLETANGRKAFRDQLNAAAYESDRLSSRVKRGKRVKVARGESNHSHRPFGYEKDGITVRESEAAIVREVVARVLDKHAQNQAKVEAGEQDTKEDAIGYKAIAVDLNRRGIKTRTGVAWSGEKIKRLVLNPRYAGFVTHHGEIVTVMVGANPLITPQQWERLCVLRDSTRVGRPATADYVCSGLVHCGLCGRGLTGRLQYGRNYPEGEKRRRYYCQKRQTGGGCNRISVDVRTLDREVGALVVAILSDPRHADALAAAVGDLARRRRPIADALAEARETATVMSARLGNGEISLERYDTVMAGVDARITKLEADLDALDAEYDIDDSVAARTESVQAWKTHWQDAGTADKRAMIKRALRGKRLEIGPATKAGPVFDASRIRIVDKNPTPPGTGTGTGTGAGAGAQDGPGARVMGDAGTRAGDGRSVA</sequence>
<dbReference type="PROSITE" id="PS51737">
    <property type="entry name" value="RECOMBINASE_DNA_BIND"/>
    <property type="match status" value="1"/>
</dbReference>
<dbReference type="CDD" id="cd00338">
    <property type="entry name" value="Ser_Recombinase"/>
    <property type="match status" value="1"/>
</dbReference>
<organism evidence="3 4">
    <name type="scientific">Nocardia fluminea</name>
    <dbReference type="NCBI Taxonomy" id="134984"/>
    <lineage>
        <taxon>Bacteria</taxon>
        <taxon>Bacillati</taxon>
        <taxon>Actinomycetota</taxon>
        <taxon>Actinomycetes</taxon>
        <taxon>Mycobacteriales</taxon>
        <taxon>Nocardiaceae</taxon>
        <taxon>Nocardia</taxon>
    </lineage>
</organism>
<comment type="caution">
    <text evidence="3">The sequence shown here is derived from an EMBL/GenBank/DDBJ whole genome shotgun (WGS) entry which is preliminary data.</text>
</comment>
<keyword evidence="4" id="KW-1185">Reference proteome</keyword>
<feature type="domain" description="Recombinase" evidence="2">
    <location>
        <begin position="168"/>
        <end position="291"/>
    </location>
</feature>
<evidence type="ECO:0000259" key="2">
    <source>
        <dbReference type="PROSITE" id="PS51737"/>
    </source>
</evidence>
<dbReference type="Pfam" id="PF00239">
    <property type="entry name" value="Resolvase"/>
    <property type="match status" value="1"/>
</dbReference>
<dbReference type="InterPro" id="IPR038109">
    <property type="entry name" value="DNA_bind_recomb_sf"/>
</dbReference>
<dbReference type="Proteomes" id="UP000233766">
    <property type="component" value="Unassembled WGS sequence"/>
</dbReference>
<protein>
    <submittedName>
        <fullName evidence="3">DNA invertase Pin-like site-specific DNA recombinase</fullName>
    </submittedName>
</protein>
<proteinExistence type="predicted"/>
<dbReference type="Pfam" id="PF13408">
    <property type="entry name" value="Zn_ribbon_recom"/>
    <property type="match status" value="1"/>
</dbReference>
<dbReference type="RefSeq" id="WP_101465616.1">
    <property type="nucleotide sequence ID" value="NZ_PJMW01000002.1"/>
</dbReference>
<feature type="compositionally biased region" description="Gly residues" evidence="1">
    <location>
        <begin position="511"/>
        <end position="525"/>
    </location>
</feature>
<evidence type="ECO:0000313" key="3">
    <source>
        <dbReference type="EMBL" id="PKV79356.1"/>
    </source>
</evidence>
<dbReference type="GO" id="GO:0003677">
    <property type="term" value="F:DNA binding"/>
    <property type="evidence" value="ECO:0007669"/>
    <property type="project" value="InterPro"/>
</dbReference>
<dbReference type="InterPro" id="IPR050639">
    <property type="entry name" value="SSR_resolvase"/>
</dbReference>
<dbReference type="PANTHER" id="PTHR30461:SF23">
    <property type="entry name" value="DNA RECOMBINASE-RELATED"/>
    <property type="match status" value="1"/>
</dbReference>
<dbReference type="GO" id="GO:0000150">
    <property type="term" value="F:DNA strand exchange activity"/>
    <property type="evidence" value="ECO:0007669"/>
    <property type="project" value="InterPro"/>
</dbReference>